<feature type="binding site" evidence="11">
    <location>
        <begin position="46"/>
        <end position="47"/>
    </location>
    <ligand>
        <name>FMN</name>
        <dbReference type="ChEBI" id="CHEBI:58210"/>
    </ligand>
</feature>
<evidence type="ECO:0000256" key="1">
    <source>
        <dbReference type="ARBA" id="ARBA00001694"/>
    </source>
</evidence>
<feature type="binding site" evidence="11">
    <location>
        <position position="128"/>
    </location>
    <ligand>
        <name>FMN</name>
        <dbReference type="ChEBI" id="CHEBI:58210"/>
    </ligand>
</feature>
<dbReference type="UniPathway" id="UPA00070"/>
<accession>A0A0K6GTU1</accession>
<dbReference type="GO" id="GO:0044205">
    <property type="term" value="P:'de novo' UMP biosynthetic process"/>
    <property type="evidence" value="ECO:0007669"/>
    <property type="project" value="UniProtKB-UniRule"/>
</dbReference>
<feature type="binding site" evidence="11">
    <location>
        <position position="165"/>
    </location>
    <ligand>
        <name>FMN</name>
        <dbReference type="ChEBI" id="CHEBI:58210"/>
    </ligand>
</feature>
<dbReference type="InterPro" id="IPR023359">
    <property type="entry name" value="Dihydro_DH_chainA_dom2"/>
</dbReference>
<name>A0A0K6GTU1_9NEIS</name>
<dbReference type="InterPro" id="IPR001295">
    <property type="entry name" value="Dihydroorotate_DH_CS"/>
</dbReference>
<keyword evidence="6 11" id="KW-0963">Cytoplasm</keyword>
<dbReference type="SUPFAM" id="SSF51395">
    <property type="entry name" value="FMN-linked oxidoreductases"/>
    <property type="match status" value="1"/>
</dbReference>
<dbReference type="FunFam" id="3.20.20.70:FF:000027">
    <property type="entry name" value="Dihydropyrimidine dehydrogenase [NADP(+)]"/>
    <property type="match status" value="1"/>
</dbReference>
<dbReference type="InterPro" id="IPR012135">
    <property type="entry name" value="Dihydroorotate_DH_1_2"/>
</dbReference>
<dbReference type="HAMAP" id="MF_00224">
    <property type="entry name" value="DHO_dh_type1"/>
    <property type="match status" value="1"/>
</dbReference>
<dbReference type="InterPro" id="IPR024920">
    <property type="entry name" value="Dihydroorotate_DH_1"/>
</dbReference>
<organism evidence="13 14">
    <name type="scientific">Gulbenkiania indica</name>
    <dbReference type="NCBI Taxonomy" id="375574"/>
    <lineage>
        <taxon>Bacteria</taxon>
        <taxon>Pseudomonadati</taxon>
        <taxon>Pseudomonadota</taxon>
        <taxon>Betaproteobacteria</taxon>
        <taxon>Neisseriales</taxon>
        <taxon>Chromobacteriaceae</taxon>
        <taxon>Gulbenkiania</taxon>
    </lineage>
</organism>
<evidence type="ECO:0000256" key="11">
    <source>
        <dbReference type="HAMAP-Rule" id="MF_00224"/>
    </source>
</evidence>
<keyword evidence="7 11" id="KW-0285">Flavoprotein</keyword>
<dbReference type="Proteomes" id="UP000243535">
    <property type="component" value="Unassembled WGS sequence"/>
</dbReference>
<protein>
    <recommendedName>
        <fullName evidence="11">Dihydroorotate dehydrogenase</fullName>
        <shortName evidence="11">DHOD</shortName>
        <shortName evidence="11">DHODase</shortName>
        <shortName evidence="11">DHOdehase</shortName>
        <ecNumber evidence="11">1.3.-.-</ecNumber>
    </recommendedName>
</protein>
<dbReference type="AlphaFoldDB" id="A0A0K6GTU1"/>
<evidence type="ECO:0000256" key="9">
    <source>
        <dbReference type="ARBA" id="ARBA00022975"/>
    </source>
</evidence>
<proteinExistence type="inferred from homology"/>
<dbReference type="GO" id="GO:1990663">
    <property type="term" value="F:dihydroorotate dehydrogenase (fumarate) activity"/>
    <property type="evidence" value="ECO:0007669"/>
    <property type="project" value="UniProtKB-EC"/>
</dbReference>
<comment type="subunit">
    <text evidence="5">Homodimer.</text>
</comment>
<keyword evidence="9 11" id="KW-0665">Pyrimidine biosynthesis</keyword>
<evidence type="ECO:0000256" key="3">
    <source>
        <dbReference type="ARBA" id="ARBA00004725"/>
    </source>
</evidence>
<comment type="function">
    <text evidence="11">Catalyzes the conversion of dihydroorotate to orotate.</text>
</comment>
<dbReference type="PANTHER" id="PTHR48109">
    <property type="entry name" value="DIHYDROOROTATE DEHYDROGENASE (QUINONE), MITOCHONDRIAL-RELATED"/>
    <property type="match status" value="1"/>
</dbReference>
<dbReference type="Gene3D" id="2.30.26.10">
    <property type="entry name" value="Dihydroorotate Dehydrogenase A, chain A, domain 2"/>
    <property type="match status" value="1"/>
</dbReference>
<dbReference type="PIRSF" id="PIRSF000164">
    <property type="entry name" value="DHO_oxidase"/>
    <property type="match status" value="1"/>
</dbReference>
<evidence type="ECO:0000256" key="6">
    <source>
        <dbReference type="ARBA" id="ARBA00022490"/>
    </source>
</evidence>
<comment type="cofactor">
    <cofactor evidence="11">
        <name>FMN</name>
        <dbReference type="ChEBI" id="CHEBI:58210"/>
    </cofactor>
    <text evidence="11">Binds 1 FMN per subunit.</text>
</comment>
<comment type="caution">
    <text evidence="11">Lacks conserved residue(s) required for the propagation of feature annotation.</text>
</comment>
<dbReference type="InterPro" id="IPR005720">
    <property type="entry name" value="Dihydroorotate_DH_cat"/>
</dbReference>
<keyword evidence="14" id="KW-1185">Reference proteome</keyword>
<dbReference type="CDD" id="cd04741">
    <property type="entry name" value="DHOD_1A_like"/>
    <property type="match status" value="1"/>
</dbReference>
<feature type="binding site" evidence="11">
    <location>
        <position position="128"/>
    </location>
    <ligand>
        <name>substrate</name>
    </ligand>
</feature>
<dbReference type="Pfam" id="PF01180">
    <property type="entry name" value="DHO_dh"/>
    <property type="match status" value="1"/>
</dbReference>
<feature type="binding site" evidence="11">
    <location>
        <begin position="195"/>
        <end position="196"/>
    </location>
    <ligand>
        <name>substrate</name>
    </ligand>
</feature>
<evidence type="ECO:0000313" key="14">
    <source>
        <dbReference type="Proteomes" id="UP000243535"/>
    </source>
</evidence>
<feature type="domain" description="Dihydroorotate dehydrogenase catalytic" evidence="12">
    <location>
        <begin position="5"/>
        <end position="292"/>
    </location>
</feature>
<feature type="binding site" evidence="11">
    <location>
        <position position="22"/>
    </location>
    <ligand>
        <name>FMN</name>
        <dbReference type="ChEBI" id="CHEBI:58210"/>
    </ligand>
</feature>
<comment type="catalytic activity">
    <reaction evidence="11">
        <text>(S)-dihydroorotate + A = orotate + AH2</text>
        <dbReference type="Rhea" id="RHEA:18073"/>
        <dbReference type="ChEBI" id="CHEBI:13193"/>
        <dbReference type="ChEBI" id="CHEBI:17499"/>
        <dbReference type="ChEBI" id="CHEBI:30839"/>
        <dbReference type="ChEBI" id="CHEBI:30864"/>
    </reaction>
</comment>
<feature type="binding site" evidence="11">
    <location>
        <position position="46"/>
    </location>
    <ligand>
        <name>substrate</name>
    </ligand>
</feature>
<evidence type="ECO:0000259" key="12">
    <source>
        <dbReference type="Pfam" id="PF01180"/>
    </source>
</evidence>
<reference evidence="14" key="1">
    <citation type="submission" date="2015-08" db="EMBL/GenBank/DDBJ databases">
        <authorList>
            <person name="Varghese N."/>
        </authorList>
    </citation>
    <scope>NUCLEOTIDE SEQUENCE [LARGE SCALE GENOMIC DNA]</scope>
    <source>
        <strain evidence="14">DSM 17901</strain>
    </source>
</reference>
<dbReference type="InterPro" id="IPR050074">
    <property type="entry name" value="DHO_dehydrogenase"/>
</dbReference>
<comment type="pathway">
    <text evidence="3 11">Pyrimidine metabolism; UMP biosynthesis via de novo pathway.</text>
</comment>
<dbReference type="STRING" id="375574.GCA_001418035_00818"/>
<dbReference type="GO" id="GO:0006207">
    <property type="term" value="P:'de novo' pyrimidine nucleobase biosynthetic process"/>
    <property type="evidence" value="ECO:0007669"/>
    <property type="project" value="InterPro"/>
</dbReference>
<dbReference type="InterPro" id="IPR033886">
    <property type="entry name" value="DHOD_1A"/>
</dbReference>
<evidence type="ECO:0000256" key="5">
    <source>
        <dbReference type="ARBA" id="ARBA00011738"/>
    </source>
</evidence>
<feature type="binding site" evidence="11">
    <location>
        <begin position="70"/>
        <end position="74"/>
    </location>
    <ligand>
        <name>substrate</name>
    </ligand>
</feature>
<dbReference type="EMBL" id="CYHA01000002">
    <property type="protein sequence ID" value="CUA82165.1"/>
    <property type="molecule type" value="Genomic_DNA"/>
</dbReference>
<keyword evidence="8 11" id="KW-0288">FMN</keyword>
<evidence type="ECO:0000256" key="7">
    <source>
        <dbReference type="ARBA" id="ARBA00022630"/>
    </source>
</evidence>
<feature type="binding site" evidence="11">
    <location>
        <begin position="250"/>
        <end position="251"/>
    </location>
    <ligand>
        <name>FMN</name>
        <dbReference type="ChEBI" id="CHEBI:58210"/>
    </ligand>
</feature>
<evidence type="ECO:0000313" key="13">
    <source>
        <dbReference type="EMBL" id="CUA82165.1"/>
    </source>
</evidence>
<dbReference type="InterPro" id="IPR013785">
    <property type="entry name" value="Aldolase_TIM"/>
</dbReference>
<comment type="similarity">
    <text evidence="4 11">Belongs to the dihydroorotate dehydrogenase family. Type 1 subfamily.</text>
</comment>
<feature type="active site" description="Nucleophile" evidence="11">
    <location>
        <position position="131"/>
    </location>
</feature>
<dbReference type="Gene3D" id="3.20.20.70">
    <property type="entry name" value="Aldolase class I"/>
    <property type="match status" value="1"/>
</dbReference>
<dbReference type="NCBIfam" id="NF002702">
    <property type="entry name" value="PRK02506.1"/>
    <property type="match status" value="1"/>
</dbReference>
<feature type="binding site" evidence="11">
    <location>
        <begin position="272"/>
        <end position="273"/>
    </location>
    <ligand>
        <name>FMN</name>
        <dbReference type="ChEBI" id="CHEBI:58210"/>
    </ligand>
</feature>
<feature type="binding site" evidence="11">
    <location>
        <position position="194"/>
    </location>
    <ligand>
        <name>FMN</name>
        <dbReference type="ChEBI" id="CHEBI:58210"/>
    </ligand>
</feature>
<evidence type="ECO:0000256" key="2">
    <source>
        <dbReference type="ARBA" id="ARBA00004496"/>
    </source>
</evidence>
<keyword evidence="10 11" id="KW-0560">Oxidoreductase</keyword>
<gene>
    <name evidence="11" type="primary">pyrD</name>
    <name evidence="13" type="ORF">Ga0061063_1025</name>
</gene>
<comment type="catalytic activity">
    <reaction evidence="1">
        <text>(S)-dihydroorotate + fumarate = orotate + succinate</text>
        <dbReference type="Rhea" id="RHEA:30059"/>
        <dbReference type="ChEBI" id="CHEBI:29806"/>
        <dbReference type="ChEBI" id="CHEBI:30031"/>
        <dbReference type="ChEBI" id="CHEBI:30839"/>
        <dbReference type="ChEBI" id="CHEBI:30864"/>
        <dbReference type="EC" id="1.3.98.1"/>
    </reaction>
</comment>
<evidence type="ECO:0000256" key="10">
    <source>
        <dbReference type="ARBA" id="ARBA00023002"/>
    </source>
</evidence>
<feature type="binding site" evidence="11">
    <location>
        <position position="223"/>
    </location>
    <ligand>
        <name>FMN</name>
        <dbReference type="ChEBI" id="CHEBI:58210"/>
    </ligand>
</feature>
<dbReference type="EC" id="1.3.-.-" evidence="11"/>
<sequence>MTVDLAVAWLGIQMDNPLINASGVMCRTVEELEALRHSAAGALITKSCTLEPRKGNPEPRYASTALGSINSMGLPNAGYRYYLDYARRYDHEHDKPLLMSVSGMSLEDNLEMMAAFDEAALPVLVELNLSCPNLPGKPQIGYDFEASARLLAEVSKVYRRPFGVKLPPYFDPVHFGEMADVLDGCPSIGFVTCINSIGNGLVIDLERESVVIRPKDGLGGIGGDYVLPTALANVREFARRLPGRHVIGCGGIRSGREAFMHILAGATVVQVGTCLYEEGPACLTRIRDELVCLMQDKGYRTLADFRGCLRTL</sequence>
<dbReference type="PROSITE" id="PS00912">
    <property type="entry name" value="DHODEHASE_2"/>
    <property type="match status" value="1"/>
</dbReference>
<evidence type="ECO:0000256" key="8">
    <source>
        <dbReference type="ARBA" id="ARBA00022643"/>
    </source>
</evidence>
<dbReference type="PANTHER" id="PTHR48109:SF1">
    <property type="entry name" value="DIHYDROOROTATE DEHYDROGENASE (FUMARATE)"/>
    <property type="match status" value="1"/>
</dbReference>
<comment type="subcellular location">
    <subcellularLocation>
        <location evidence="2 11">Cytoplasm</location>
    </subcellularLocation>
</comment>
<evidence type="ECO:0000256" key="4">
    <source>
        <dbReference type="ARBA" id="ARBA00008008"/>
    </source>
</evidence>
<dbReference type="GO" id="GO:0005737">
    <property type="term" value="C:cytoplasm"/>
    <property type="evidence" value="ECO:0007669"/>
    <property type="project" value="UniProtKB-SubCell"/>
</dbReference>